<name>A0AAV1E250_OLDCO</name>
<keyword evidence="2" id="KW-1185">Reference proteome</keyword>
<evidence type="ECO:0000313" key="1">
    <source>
        <dbReference type="EMBL" id="CAI9114276.1"/>
    </source>
</evidence>
<dbReference type="GO" id="GO:0051603">
    <property type="term" value="P:proteolysis involved in protein catabolic process"/>
    <property type="evidence" value="ECO:0007669"/>
    <property type="project" value="InterPro"/>
</dbReference>
<dbReference type="AlphaFoldDB" id="A0AAV1E250"/>
<dbReference type="GO" id="GO:0005839">
    <property type="term" value="C:proteasome core complex"/>
    <property type="evidence" value="ECO:0007669"/>
    <property type="project" value="InterPro"/>
</dbReference>
<dbReference type="Gene3D" id="3.60.20.10">
    <property type="entry name" value="Glutamine Phosphoribosylpyrophosphate, subunit 1, domain 1"/>
    <property type="match status" value="1"/>
</dbReference>
<dbReference type="InterPro" id="IPR001353">
    <property type="entry name" value="Proteasome_sua/b"/>
</dbReference>
<gene>
    <name evidence="1" type="ORF">OLC1_LOCUS21083</name>
</gene>
<dbReference type="EMBL" id="OX459124">
    <property type="protein sequence ID" value="CAI9114276.1"/>
    <property type="molecule type" value="Genomic_DNA"/>
</dbReference>
<dbReference type="Pfam" id="PF00227">
    <property type="entry name" value="Proteasome"/>
    <property type="match status" value="1"/>
</dbReference>
<accession>A0AAV1E250</accession>
<sequence length="256" mass="28861">MVTLDHSKRSKKKLGHDSLPKNFVILHSHLIATFSGGCARSRKILRRHLPRKCVQYEREMGRKLSASGASKWLAELLSQKPDSNDRFSLGILIAGWDSELGAALFKLNGKGEFEESSMAGTGYGGGSCFGFDRNPSRFTSIDEAKDFAKNTLSFIANCVPESVGLVSVFNVGCRGVKQVVSDDSIADYLKERYRKSGREWKDERQLNSSMVRERKACRRAEEAAEARRKFPTAEEIRRVKEAEQVVLREWSTQKKH</sequence>
<evidence type="ECO:0000313" key="2">
    <source>
        <dbReference type="Proteomes" id="UP001161247"/>
    </source>
</evidence>
<reference evidence="1" key="1">
    <citation type="submission" date="2023-03" db="EMBL/GenBank/DDBJ databases">
        <authorList>
            <person name="Julca I."/>
        </authorList>
    </citation>
    <scope>NUCLEOTIDE SEQUENCE</scope>
</reference>
<proteinExistence type="predicted"/>
<dbReference type="Proteomes" id="UP001161247">
    <property type="component" value="Chromosome 7"/>
</dbReference>
<dbReference type="SUPFAM" id="SSF56235">
    <property type="entry name" value="N-terminal nucleophile aminohydrolases (Ntn hydrolases)"/>
    <property type="match status" value="1"/>
</dbReference>
<dbReference type="InterPro" id="IPR029055">
    <property type="entry name" value="Ntn_hydrolases_N"/>
</dbReference>
<organism evidence="1 2">
    <name type="scientific">Oldenlandia corymbosa var. corymbosa</name>
    <dbReference type="NCBI Taxonomy" id="529605"/>
    <lineage>
        <taxon>Eukaryota</taxon>
        <taxon>Viridiplantae</taxon>
        <taxon>Streptophyta</taxon>
        <taxon>Embryophyta</taxon>
        <taxon>Tracheophyta</taxon>
        <taxon>Spermatophyta</taxon>
        <taxon>Magnoliopsida</taxon>
        <taxon>eudicotyledons</taxon>
        <taxon>Gunneridae</taxon>
        <taxon>Pentapetalae</taxon>
        <taxon>asterids</taxon>
        <taxon>lamiids</taxon>
        <taxon>Gentianales</taxon>
        <taxon>Rubiaceae</taxon>
        <taxon>Rubioideae</taxon>
        <taxon>Spermacoceae</taxon>
        <taxon>Hedyotis-Oldenlandia complex</taxon>
        <taxon>Oldenlandia</taxon>
    </lineage>
</organism>
<dbReference type="CDD" id="cd01906">
    <property type="entry name" value="proteasome_protease_HslV"/>
    <property type="match status" value="1"/>
</dbReference>
<protein>
    <submittedName>
        <fullName evidence="1">OLC1v1014958C1</fullName>
    </submittedName>
</protein>